<sequence length="202" mass="22437">MESPPAKKDFILFNLTAPSENVSAAQRHLYDVHRLHYLLAENDAYVQDSPRAASSTPVDIDPGDHLAGSYREPDWSPTSTAVDTSGDLSAEMWHLKLDESDSDEGPSLKQTGYSGHVRVEQPSAGTSIMRPGALDSGQYREFFPILNLVLQCILTYLLQQEFGYLAQLTIIQPSIRRPANKEAVYTDLLIDTGSTTRYVFLC</sequence>
<comment type="caution">
    <text evidence="2">The sequence shown here is derived from an EMBL/GenBank/DDBJ whole genome shotgun (WGS) entry which is preliminary data.</text>
</comment>
<protein>
    <submittedName>
        <fullName evidence="2">Uncharacterized protein</fullName>
    </submittedName>
</protein>
<gene>
    <name evidence="2" type="ORF">CPB84DRAFT_789547</name>
</gene>
<evidence type="ECO:0000313" key="3">
    <source>
        <dbReference type="Proteomes" id="UP000724874"/>
    </source>
</evidence>
<reference evidence="2" key="1">
    <citation type="submission" date="2020-11" db="EMBL/GenBank/DDBJ databases">
        <authorList>
            <consortium name="DOE Joint Genome Institute"/>
            <person name="Ahrendt S."/>
            <person name="Riley R."/>
            <person name="Andreopoulos W."/>
            <person name="LaButti K."/>
            <person name="Pangilinan J."/>
            <person name="Ruiz-duenas F.J."/>
            <person name="Barrasa J.M."/>
            <person name="Sanchez-Garcia M."/>
            <person name="Camarero S."/>
            <person name="Miyauchi S."/>
            <person name="Serrano A."/>
            <person name="Linde D."/>
            <person name="Babiker R."/>
            <person name="Drula E."/>
            <person name="Ayuso-Fernandez I."/>
            <person name="Pacheco R."/>
            <person name="Padilla G."/>
            <person name="Ferreira P."/>
            <person name="Barriuso J."/>
            <person name="Kellner H."/>
            <person name="Castanera R."/>
            <person name="Alfaro M."/>
            <person name="Ramirez L."/>
            <person name="Pisabarro A.G."/>
            <person name="Kuo A."/>
            <person name="Tritt A."/>
            <person name="Lipzen A."/>
            <person name="He G."/>
            <person name="Yan M."/>
            <person name="Ng V."/>
            <person name="Cullen D."/>
            <person name="Martin F."/>
            <person name="Rosso M.-N."/>
            <person name="Henrissat B."/>
            <person name="Hibbett D."/>
            <person name="Martinez A.T."/>
            <person name="Grigoriev I.V."/>
        </authorList>
    </citation>
    <scope>NUCLEOTIDE SEQUENCE</scope>
    <source>
        <strain evidence="2">AH 44721</strain>
    </source>
</reference>
<proteinExistence type="predicted"/>
<evidence type="ECO:0000313" key="2">
    <source>
        <dbReference type="EMBL" id="KAF8903353.1"/>
    </source>
</evidence>
<feature type="region of interest" description="Disordered" evidence="1">
    <location>
        <begin position="49"/>
        <end position="81"/>
    </location>
</feature>
<organism evidence="2 3">
    <name type="scientific">Gymnopilus junonius</name>
    <name type="common">Spectacular rustgill mushroom</name>
    <name type="synonym">Gymnopilus spectabilis subsp. junonius</name>
    <dbReference type="NCBI Taxonomy" id="109634"/>
    <lineage>
        <taxon>Eukaryota</taxon>
        <taxon>Fungi</taxon>
        <taxon>Dikarya</taxon>
        <taxon>Basidiomycota</taxon>
        <taxon>Agaricomycotina</taxon>
        <taxon>Agaricomycetes</taxon>
        <taxon>Agaricomycetidae</taxon>
        <taxon>Agaricales</taxon>
        <taxon>Agaricineae</taxon>
        <taxon>Hymenogastraceae</taxon>
        <taxon>Gymnopilus</taxon>
    </lineage>
</organism>
<dbReference type="EMBL" id="JADNYJ010000031">
    <property type="protein sequence ID" value="KAF8903353.1"/>
    <property type="molecule type" value="Genomic_DNA"/>
</dbReference>
<accession>A0A9P5TNS9</accession>
<name>A0A9P5TNS9_GYMJU</name>
<evidence type="ECO:0000256" key="1">
    <source>
        <dbReference type="SAM" id="MobiDB-lite"/>
    </source>
</evidence>
<dbReference type="Proteomes" id="UP000724874">
    <property type="component" value="Unassembled WGS sequence"/>
</dbReference>
<dbReference type="AlphaFoldDB" id="A0A9P5TNS9"/>
<keyword evidence="3" id="KW-1185">Reference proteome</keyword>